<protein>
    <recommendedName>
        <fullName evidence="1">F-box domain-containing protein</fullName>
    </recommendedName>
</protein>
<dbReference type="AlphaFoldDB" id="A0AAD7FER5"/>
<organism evidence="2 3">
    <name type="scientific">Roridomyces roridus</name>
    <dbReference type="NCBI Taxonomy" id="1738132"/>
    <lineage>
        <taxon>Eukaryota</taxon>
        <taxon>Fungi</taxon>
        <taxon>Dikarya</taxon>
        <taxon>Basidiomycota</taxon>
        <taxon>Agaricomycotina</taxon>
        <taxon>Agaricomycetes</taxon>
        <taxon>Agaricomycetidae</taxon>
        <taxon>Agaricales</taxon>
        <taxon>Marasmiineae</taxon>
        <taxon>Mycenaceae</taxon>
        <taxon>Roridomyces</taxon>
    </lineage>
</organism>
<keyword evidence="3" id="KW-1185">Reference proteome</keyword>
<dbReference type="Proteomes" id="UP001221142">
    <property type="component" value="Unassembled WGS sequence"/>
</dbReference>
<dbReference type="InterPro" id="IPR001810">
    <property type="entry name" value="F-box_dom"/>
</dbReference>
<feature type="domain" description="F-box" evidence="1">
    <location>
        <begin position="17"/>
        <end position="54"/>
    </location>
</feature>
<sequence length="368" mass="41780">MQTRSRGAPRAGVCITLRLPNEVLTEIIRNAPKADQATLCRVCKFFYALALPVLNREVVLRHEDLRVQQLEAFCSALIQSPVRADSVRTLTFTNGYSYSVRGEDLIVESLRIMRKLKHISIGDFRPHGGVISRLGSLTFPNLLSSFFIHAHPDSWKFDISRFLSRHPTITHLHLWYDAHGEVTHIPDGTLLPKLQCYHGPLPLLRYFSKRRLVAVRTAWTRRSSLVEQLATQTGPNLILEIDDLSGAQVLEVLICLSTHMWYLKKLKLRCWEGNSMTAADTVNQITAYLPRFESLAYIALSYDRPGLPVDIDEDKDRKALQVWANTCPTLRGSSIGEVAWRKVGDEWEECSTRVLDTEAGFVVLDEDL</sequence>
<dbReference type="SUPFAM" id="SSF81383">
    <property type="entry name" value="F-box domain"/>
    <property type="match status" value="1"/>
</dbReference>
<comment type="caution">
    <text evidence="2">The sequence shown here is derived from an EMBL/GenBank/DDBJ whole genome shotgun (WGS) entry which is preliminary data.</text>
</comment>
<reference evidence="2" key="1">
    <citation type="submission" date="2023-03" db="EMBL/GenBank/DDBJ databases">
        <title>Massive genome expansion in bonnet fungi (Mycena s.s.) driven by repeated elements and novel gene families across ecological guilds.</title>
        <authorList>
            <consortium name="Lawrence Berkeley National Laboratory"/>
            <person name="Harder C.B."/>
            <person name="Miyauchi S."/>
            <person name="Viragh M."/>
            <person name="Kuo A."/>
            <person name="Thoen E."/>
            <person name="Andreopoulos B."/>
            <person name="Lu D."/>
            <person name="Skrede I."/>
            <person name="Drula E."/>
            <person name="Henrissat B."/>
            <person name="Morin E."/>
            <person name="Kohler A."/>
            <person name="Barry K."/>
            <person name="LaButti K."/>
            <person name="Morin E."/>
            <person name="Salamov A."/>
            <person name="Lipzen A."/>
            <person name="Mereny Z."/>
            <person name="Hegedus B."/>
            <person name="Baldrian P."/>
            <person name="Stursova M."/>
            <person name="Weitz H."/>
            <person name="Taylor A."/>
            <person name="Grigoriev I.V."/>
            <person name="Nagy L.G."/>
            <person name="Martin F."/>
            <person name="Kauserud H."/>
        </authorList>
    </citation>
    <scope>NUCLEOTIDE SEQUENCE</scope>
    <source>
        <strain evidence="2">9284</strain>
    </source>
</reference>
<proteinExistence type="predicted"/>
<dbReference type="EMBL" id="JARKIF010000018">
    <property type="protein sequence ID" value="KAJ7619647.1"/>
    <property type="molecule type" value="Genomic_DNA"/>
</dbReference>
<evidence type="ECO:0000313" key="3">
    <source>
        <dbReference type="Proteomes" id="UP001221142"/>
    </source>
</evidence>
<accession>A0AAD7FER5</accession>
<evidence type="ECO:0000259" key="1">
    <source>
        <dbReference type="Pfam" id="PF12937"/>
    </source>
</evidence>
<evidence type="ECO:0000313" key="2">
    <source>
        <dbReference type="EMBL" id="KAJ7619647.1"/>
    </source>
</evidence>
<name>A0AAD7FER5_9AGAR</name>
<gene>
    <name evidence="2" type="ORF">FB45DRAFT_1095995</name>
</gene>
<dbReference type="InterPro" id="IPR036047">
    <property type="entry name" value="F-box-like_dom_sf"/>
</dbReference>
<dbReference type="Pfam" id="PF12937">
    <property type="entry name" value="F-box-like"/>
    <property type="match status" value="1"/>
</dbReference>